<proteinExistence type="predicted"/>
<evidence type="ECO:0000313" key="2">
    <source>
        <dbReference type="Proteomes" id="UP000887116"/>
    </source>
</evidence>
<dbReference type="AlphaFoldDB" id="A0A8X6GZC2"/>
<feature type="non-terminal residue" evidence="1">
    <location>
        <position position="304"/>
    </location>
</feature>
<protein>
    <submittedName>
        <fullName evidence="1">Uncharacterized protein</fullName>
    </submittedName>
</protein>
<evidence type="ECO:0000313" key="1">
    <source>
        <dbReference type="EMBL" id="GFR13499.1"/>
    </source>
</evidence>
<accession>A0A8X6GZC2</accession>
<gene>
    <name evidence="1" type="ORF">TNCT_599612</name>
</gene>
<dbReference type="Proteomes" id="UP000887116">
    <property type="component" value="Unassembled WGS sequence"/>
</dbReference>
<comment type="caution">
    <text evidence="1">The sequence shown here is derived from an EMBL/GenBank/DDBJ whole genome shotgun (WGS) entry which is preliminary data.</text>
</comment>
<reference evidence="1" key="1">
    <citation type="submission" date="2020-07" db="EMBL/GenBank/DDBJ databases">
        <title>Multicomponent nature underlies the extraordinary mechanical properties of spider dragline silk.</title>
        <authorList>
            <person name="Kono N."/>
            <person name="Nakamura H."/>
            <person name="Mori M."/>
            <person name="Yoshida Y."/>
            <person name="Ohtoshi R."/>
            <person name="Malay A.D."/>
            <person name="Moran D.A.P."/>
            <person name="Tomita M."/>
            <person name="Numata K."/>
            <person name="Arakawa K."/>
        </authorList>
    </citation>
    <scope>NUCLEOTIDE SEQUENCE</scope>
</reference>
<dbReference type="EMBL" id="BMAO01007079">
    <property type="protein sequence ID" value="GFR13499.1"/>
    <property type="molecule type" value="Genomic_DNA"/>
</dbReference>
<name>A0A8X6GZC2_TRICU</name>
<sequence length="304" mass="34524">NKKKQLLEKGIYFTFLINNDAFKRISYQKKKWSEDTNRIFEDYHNLKPRKSENKRQTLLLALKASPSIETLKDLSTKEEKFYKLLRKTKNLPFFTDSGMPPCKNEIAEISVESPFSTSMDVHYKTTNLESINSAPNENDVLEIEETFKDLSEMLGYNADSILNIGGEASAVSFGGEASAVPDSTSAISEYFNDNISQSMFVQSFNANSSCNSNLIPDVSDQHEIENQAYPDDYDPSLDLFQSIENKKTFSQKIPVCYSKSSEWEVKGVYSVSNDVVKLLDKGNEKVSDHFNPNYYIMTLKSSKS</sequence>
<keyword evidence="2" id="KW-1185">Reference proteome</keyword>
<organism evidence="1 2">
    <name type="scientific">Trichonephila clavata</name>
    <name type="common">Joro spider</name>
    <name type="synonym">Nephila clavata</name>
    <dbReference type="NCBI Taxonomy" id="2740835"/>
    <lineage>
        <taxon>Eukaryota</taxon>
        <taxon>Metazoa</taxon>
        <taxon>Ecdysozoa</taxon>
        <taxon>Arthropoda</taxon>
        <taxon>Chelicerata</taxon>
        <taxon>Arachnida</taxon>
        <taxon>Araneae</taxon>
        <taxon>Araneomorphae</taxon>
        <taxon>Entelegynae</taxon>
        <taxon>Araneoidea</taxon>
        <taxon>Nephilidae</taxon>
        <taxon>Trichonephila</taxon>
    </lineage>
</organism>